<reference evidence="1 2" key="1">
    <citation type="journal article" date="2015" name="Genome Announc.">
        <title>Genome Assemblies of Three Soil-Associated Devosia species: D. insulae, D. limi, and D. soli.</title>
        <authorList>
            <person name="Hassan Y.I."/>
            <person name="Lepp D."/>
            <person name="Zhou T."/>
        </authorList>
    </citation>
    <scope>NUCLEOTIDE SEQUENCE [LARGE SCALE GENOMIC DNA]</scope>
    <source>
        <strain evidence="1 2">DS-56</strain>
    </source>
</reference>
<evidence type="ECO:0000313" key="2">
    <source>
        <dbReference type="Proteomes" id="UP000095463"/>
    </source>
</evidence>
<evidence type="ECO:0008006" key="3">
    <source>
        <dbReference type="Google" id="ProtNLM"/>
    </source>
</evidence>
<dbReference type="Gene3D" id="3.40.50.1240">
    <property type="entry name" value="Phosphoglycerate mutase-like"/>
    <property type="match status" value="1"/>
</dbReference>
<dbReference type="Proteomes" id="UP000095463">
    <property type="component" value="Unassembled WGS sequence"/>
</dbReference>
<protein>
    <recommendedName>
        <fullName evidence="3">Histidine phosphatase family protein</fullName>
    </recommendedName>
</protein>
<dbReference type="InterPro" id="IPR013078">
    <property type="entry name" value="His_Pase_superF_clade-1"/>
</dbReference>
<dbReference type="SUPFAM" id="SSF53254">
    <property type="entry name" value="Phosphoglycerate mutase-like"/>
    <property type="match status" value="1"/>
</dbReference>
<dbReference type="CDD" id="cd07067">
    <property type="entry name" value="HP_PGM_like"/>
    <property type="match status" value="1"/>
</dbReference>
<dbReference type="AlphaFoldDB" id="A0A1E5XJR7"/>
<comment type="caution">
    <text evidence="1">The sequence shown here is derived from an EMBL/GenBank/DDBJ whole genome shotgun (WGS) entry which is preliminary data.</text>
</comment>
<dbReference type="OrthoDB" id="3296006at2"/>
<keyword evidence="2" id="KW-1185">Reference proteome</keyword>
<name>A0A1E5XJR7_9HYPH</name>
<dbReference type="SMART" id="SM00855">
    <property type="entry name" value="PGAM"/>
    <property type="match status" value="1"/>
</dbReference>
<dbReference type="InterPro" id="IPR029033">
    <property type="entry name" value="His_PPase_superfam"/>
</dbReference>
<proteinExistence type="predicted"/>
<gene>
    <name evidence="1" type="ORF">VW23_002845</name>
</gene>
<accession>A0A1E5XJR7</accession>
<evidence type="ECO:0000313" key="1">
    <source>
        <dbReference type="EMBL" id="OEO28843.1"/>
    </source>
</evidence>
<organism evidence="1 2">
    <name type="scientific">Devosia insulae DS-56</name>
    <dbReference type="NCBI Taxonomy" id="1116389"/>
    <lineage>
        <taxon>Bacteria</taxon>
        <taxon>Pseudomonadati</taxon>
        <taxon>Pseudomonadota</taxon>
        <taxon>Alphaproteobacteria</taxon>
        <taxon>Hyphomicrobiales</taxon>
        <taxon>Devosiaceae</taxon>
        <taxon>Devosia</taxon>
    </lineage>
</organism>
<dbReference type="Pfam" id="PF00300">
    <property type="entry name" value="His_Phos_1"/>
    <property type="match status" value="1"/>
</dbReference>
<sequence length="177" mass="19196">MRLIRSSIAGHLLRMLLLVALWSGVVWSAQAFAQEVTTVYLVRHAEKDGPGEDAGLTEPGKARARALAHVLADVKLSAIFVSSVQRTSLTAQPTREMTDPKLELLQRDTTKTAEEIQSTFKGKNVLVVGHSDSVGKIAEKLGADGIGTLPADAFDRLFVIHIDGEQVVLERLRYGAP</sequence>
<dbReference type="EMBL" id="LAJE02000353">
    <property type="protein sequence ID" value="OEO28843.1"/>
    <property type="molecule type" value="Genomic_DNA"/>
</dbReference>